<feature type="region of interest" description="Disordered" evidence="1">
    <location>
        <begin position="64"/>
        <end position="131"/>
    </location>
</feature>
<reference evidence="2" key="3">
    <citation type="submission" date="2015-02" db="UniProtKB">
        <authorList>
            <consortium name="EnsemblProtists"/>
        </authorList>
    </citation>
    <scope>IDENTIFICATION</scope>
    <source>
        <strain evidence="2">DAOM BR144</strain>
    </source>
</reference>
<feature type="compositionally biased region" description="Acidic residues" evidence="1">
    <location>
        <begin position="79"/>
        <end position="90"/>
    </location>
</feature>
<feature type="compositionally biased region" description="Basic and acidic residues" evidence="1">
    <location>
        <begin position="173"/>
        <end position="199"/>
    </location>
</feature>
<dbReference type="EnsemblProtists" id="PYU1_T013129">
    <property type="protein sequence ID" value="PYU1_T013129"/>
    <property type="gene ID" value="PYU1_G013102"/>
</dbReference>
<evidence type="ECO:0000313" key="3">
    <source>
        <dbReference type="Proteomes" id="UP000019132"/>
    </source>
</evidence>
<dbReference type="VEuPathDB" id="FungiDB:PYU1_G013102"/>
<evidence type="ECO:0000313" key="2">
    <source>
        <dbReference type="EnsemblProtists" id="PYU1_T013129"/>
    </source>
</evidence>
<dbReference type="Proteomes" id="UP000019132">
    <property type="component" value="Unassembled WGS sequence"/>
</dbReference>
<sequence>MQFITTTTKPTLFAFHATLLTCVQDFACVYMLCASIGMETGASRTWQKLRALSVASLASTAAASLGEEGSESASKSMASDDEENQEEDAKEEAAAVVNADEQHIPDEQSHEGATVPREETEEEQRATSEDNTHYAYEEQESSHVASSLNERVAAADDEDAADAGDDNGEESVADERTTNDDDGSKEREQKLPEDKKEAATRTCATPRSSRVRTNEAMMQISTHSRRRYHRQNSQYIRTPTCPLADVVSRVMQYSTSQAYTQRLEESRAIRARVANATSTTTTIRRAPRLVRDPQAQRPG</sequence>
<name>K3X7D0_GLOUD</name>
<feature type="region of interest" description="Disordered" evidence="1">
    <location>
        <begin position="155"/>
        <end position="212"/>
    </location>
</feature>
<dbReference type="HOGENOM" id="CLU_932160_0_0_1"/>
<protein>
    <submittedName>
        <fullName evidence="2">Uncharacterized protein</fullName>
    </submittedName>
</protein>
<reference evidence="3" key="2">
    <citation type="submission" date="2010-04" db="EMBL/GenBank/DDBJ databases">
        <authorList>
            <person name="Buell R."/>
            <person name="Hamilton J."/>
            <person name="Hostetler J."/>
        </authorList>
    </citation>
    <scope>NUCLEOTIDE SEQUENCE [LARGE SCALE GENOMIC DNA]</scope>
    <source>
        <strain evidence="3">DAOM:BR144</strain>
    </source>
</reference>
<feature type="compositionally biased region" description="Low complexity" evidence="1">
    <location>
        <begin position="64"/>
        <end position="77"/>
    </location>
</feature>
<reference evidence="3" key="1">
    <citation type="journal article" date="2010" name="Genome Biol.">
        <title>Genome sequence of the necrotrophic plant pathogen Pythium ultimum reveals original pathogenicity mechanisms and effector repertoire.</title>
        <authorList>
            <person name="Levesque C.A."/>
            <person name="Brouwer H."/>
            <person name="Cano L."/>
            <person name="Hamilton J.P."/>
            <person name="Holt C."/>
            <person name="Huitema E."/>
            <person name="Raffaele S."/>
            <person name="Robideau G.P."/>
            <person name="Thines M."/>
            <person name="Win J."/>
            <person name="Zerillo M.M."/>
            <person name="Beakes G.W."/>
            <person name="Boore J.L."/>
            <person name="Busam D."/>
            <person name="Dumas B."/>
            <person name="Ferriera S."/>
            <person name="Fuerstenberg S.I."/>
            <person name="Gachon C.M."/>
            <person name="Gaulin E."/>
            <person name="Govers F."/>
            <person name="Grenville-Briggs L."/>
            <person name="Horner N."/>
            <person name="Hostetler J."/>
            <person name="Jiang R.H."/>
            <person name="Johnson J."/>
            <person name="Krajaejun T."/>
            <person name="Lin H."/>
            <person name="Meijer H.J."/>
            <person name="Moore B."/>
            <person name="Morris P."/>
            <person name="Phuntmart V."/>
            <person name="Puiu D."/>
            <person name="Shetty J."/>
            <person name="Stajich J.E."/>
            <person name="Tripathy S."/>
            <person name="Wawra S."/>
            <person name="van West P."/>
            <person name="Whitty B.R."/>
            <person name="Coutinho P.M."/>
            <person name="Henrissat B."/>
            <person name="Martin F."/>
            <person name="Thomas P.D."/>
            <person name="Tyler B.M."/>
            <person name="De Vries R.P."/>
            <person name="Kamoun S."/>
            <person name="Yandell M."/>
            <person name="Tisserat N."/>
            <person name="Buell C.R."/>
        </authorList>
    </citation>
    <scope>NUCLEOTIDE SEQUENCE</scope>
    <source>
        <strain evidence="3">DAOM:BR144</strain>
    </source>
</reference>
<feature type="compositionally biased region" description="Acidic residues" evidence="1">
    <location>
        <begin position="155"/>
        <end position="172"/>
    </location>
</feature>
<dbReference type="InParanoid" id="K3X7D0"/>
<organism evidence="2 3">
    <name type="scientific">Globisporangium ultimum (strain ATCC 200006 / CBS 805.95 / DAOM BR144)</name>
    <name type="common">Pythium ultimum</name>
    <dbReference type="NCBI Taxonomy" id="431595"/>
    <lineage>
        <taxon>Eukaryota</taxon>
        <taxon>Sar</taxon>
        <taxon>Stramenopiles</taxon>
        <taxon>Oomycota</taxon>
        <taxon>Peronosporomycetes</taxon>
        <taxon>Pythiales</taxon>
        <taxon>Pythiaceae</taxon>
        <taxon>Globisporangium</taxon>
    </lineage>
</organism>
<dbReference type="EMBL" id="GL376577">
    <property type="status" value="NOT_ANNOTATED_CDS"/>
    <property type="molecule type" value="Genomic_DNA"/>
</dbReference>
<evidence type="ECO:0000256" key="1">
    <source>
        <dbReference type="SAM" id="MobiDB-lite"/>
    </source>
</evidence>
<feature type="region of interest" description="Disordered" evidence="1">
    <location>
        <begin position="276"/>
        <end position="299"/>
    </location>
</feature>
<feature type="compositionally biased region" description="Basic and acidic residues" evidence="1">
    <location>
        <begin position="100"/>
        <end position="110"/>
    </location>
</feature>
<dbReference type="AlphaFoldDB" id="K3X7D0"/>
<accession>K3X7D0</accession>
<keyword evidence="3" id="KW-1185">Reference proteome</keyword>
<proteinExistence type="predicted"/>